<proteinExistence type="predicted"/>
<evidence type="ECO:0000313" key="3">
    <source>
        <dbReference type="EMBL" id="QSX32532.1"/>
    </source>
</evidence>
<feature type="domain" description="Thioredoxin" evidence="2">
    <location>
        <begin position="102"/>
        <end position="237"/>
    </location>
</feature>
<evidence type="ECO:0000259" key="2">
    <source>
        <dbReference type="PROSITE" id="PS51352"/>
    </source>
</evidence>
<evidence type="ECO:0000313" key="4">
    <source>
        <dbReference type="Proteomes" id="UP000662770"/>
    </source>
</evidence>
<feature type="chain" id="PRO_5046523470" evidence="1">
    <location>
        <begin position="23"/>
        <end position="243"/>
    </location>
</feature>
<feature type="signal peptide" evidence="1">
    <location>
        <begin position="1"/>
        <end position="22"/>
    </location>
</feature>
<accession>A0ABX7QM56</accession>
<reference evidence="3 4" key="1">
    <citation type="submission" date="2021-03" db="EMBL/GenBank/DDBJ databases">
        <title>Novel species identification of genus Shewanella.</title>
        <authorList>
            <person name="Liu G."/>
            <person name="Zhang Q."/>
        </authorList>
    </citation>
    <scope>NUCLEOTIDE SEQUENCE [LARGE SCALE GENOMIC DNA]</scope>
    <source>
        <strain evidence="3 4">FJAT-51800</strain>
    </source>
</reference>
<dbReference type="PROSITE" id="PS51352">
    <property type="entry name" value="THIOREDOXIN_2"/>
    <property type="match status" value="1"/>
</dbReference>
<protein>
    <submittedName>
        <fullName evidence="3">Redoxin domain-containing protein</fullName>
    </submittedName>
</protein>
<organism evidence="3 4">
    <name type="scientific">Shewanella avicenniae</name>
    <dbReference type="NCBI Taxonomy" id="2814294"/>
    <lineage>
        <taxon>Bacteria</taxon>
        <taxon>Pseudomonadati</taxon>
        <taxon>Pseudomonadota</taxon>
        <taxon>Gammaproteobacteria</taxon>
        <taxon>Alteromonadales</taxon>
        <taxon>Shewanellaceae</taxon>
        <taxon>Shewanella</taxon>
    </lineage>
</organism>
<dbReference type="EMBL" id="CP071503">
    <property type="protein sequence ID" value="QSX32532.1"/>
    <property type="molecule type" value="Genomic_DNA"/>
</dbReference>
<dbReference type="RefSeq" id="WP_207353774.1">
    <property type="nucleotide sequence ID" value="NZ_CP071503.1"/>
</dbReference>
<sequence>MKTLAKVLLYSFILLITNNVSSGELTKENLINSFGLQGYDVQFENPQGIIVSSEDFLANMQKYYAEAAKQQKDVKLVQIKDTEKHTAIIKVNYEDKNKLLGVNIGDVVPSIVGKNLMGRSVNQNLNADKYTLISAFFAECVACIHEVPQINDFIDKHPTVNVLYVTFDSIQESRSFAAKFSVKAEIIAEAKPWLDQISVKAYPTILLLSPSGTLLSVNTAYSVEDNNALSKIEELLSRENGNY</sequence>
<dbReference type="InterPro" id="IPR036249">
    <property type="entry name" value="Thioredoxin-like_sf"/>
</dbReference>
<dbReference type="SUPFAM" id="SSF52833">
    <property type="entry name" value="Thioredoxin-like"/>
    <property type="match status" value="1"/>
</dbReference>
<evidence type="ECO:0000256" key="1">
    <source>
        <dbReference type="SAM" id="SignalP"/>
    </source>
</evidence>
<gene>
    <name evidence="3" type="ORF">JYB87_12245</name>
</gene>
<keyword evidence="1" id="KW-0732">Signal</keyword>
<dbReference type="Proteomes" id="UP000662770">
    <property type="component" value="Chromosome"/>
</dbReference>
<keyword evidence="4" id="KW-1185">Reference proteome</keyword>
<name>A0ABX7QM56_9GAMM</name>
<dbReference type="Gene3D" id="3.40.30.10">
    <property type="entry name" value="Glutaredoxin"/>
    <property type="match status" value="1"/>
</dbReference>
<dbReference type="InterPro" id="IPR013766">
    <property type="entry name" value="Thioredoxin_domain"/>
</dbReference>